<reference evidence="3" key="1">
    <citation type="submission" date="2023-01" db="EMBL/GenBank/DDBJ databases">
        <title>The growth and conidiation of Purpureocillium lavendulum are regulated by nitrogen source and histone H3K14 acetylation.</title>
        <authorList>
            <person name="Tang P."/>
            <person name="Han J."/>
            <person name="Zhang C."/>
            <person name="Tang P."/>
            <person name="Qi F."/>
            <person name="Zhang K."/>
            <person name="Liang L."/>
        </authorList>
    </citation>
    <scope>NUCLEOTIDE SEQUENCE</scope>
    <source>
        <strain evidence="3">YMF1.00683</strain>
    </source>
</reference>
<dbReference type="InterPro" id="IPR021842">
    <property type="entry name" value="DUF3435"/>
</dbReference>
<dbReference type="AlphaFoldDB" id="A0AB34FEZ1"/>
<organism evidence="3 4">
    <name type="scientific">Purpureocillium lavendulum</name>
    <dbReference type="NCBI Taxonomy" id="1247861"/>
    <lineage>
        <taxon>Eukaryota</taxon>
        <taxon>Fungi</taxon>
        <taxon>Dikarya</taxon>
        <taxon>Ascomycota</taxon>
        <taxon>Pezizomycotina</taxon>
        <taxon>Sordariomycetes</taxon>
        <taxon>Hypocreomycetidae</taxon>
        <taxon>Hypocreales</taxon>
        <taxon>Ophiocordycipitaceae</taxon>
        <taxon>Purpureocillium</taxon>
    </lineage>
</organism>
<feature type="compositionally biased region" description="Basic and acidic residues" evidence="2">
    <location>
        <begin position="716"/>
        <end position="734"/>
    </location>
</feature>
<evidence type="ECO:0000256" key="1">
    <source>
        <dbReference type="SAM" id="Coils"/>
    </source>
</evidence>
<dbReference type="Proteomes" id="UP001163105">
    <property type="component" value="Unassembled WGS sequence"/>
</dbReference>
<feature type="region of interest" description="Disordered" evidence="2">
    <location>
        <begin position="702"/>
        <end position="736"/>
    </location>
</feature>
<feature type="compositionally biased region" description="Acidic residues" evidence="2">
    <location>
        <begin position="282"/>
        <end position="302"/>
    </location>
</feature>
<feature type="compositionally biased region" description="Basic and acidic residues" evidence="2">
    <location>
        <begin position="231"/>
        <end position="242"/>
    </location>
</feature>
<evidence type="ECO:0000256" key="2">
    <source>
        <dbReference type="SAM" id="MobiDB-lite"/>
    </source>
</evidence>
<evidence type="ECO:0000313" key="4">
    <source>
        <dbReference type="Proteomes" id="UP001163105"/>
    </source>
</evidence>
<proteinExistence type="predicted"/>
<dbReference type="Pfam" id="PF11917">
    <property type="entry name" value="DUF3435"/>
    <property type="match status" value="1"/>
</dbReference>
<keyword evidence="4" id="KW-1185">Reference proteome</keyword>
<accession>A0AB34FEZ1</accession>
<dbReference type="PANTHER" id="PTHR37535:SF4">
    <property type="entry name" value="FLUG DOMAIN-CONTAINING PROTEIN"/>
    <property type="match status" value="1"/>
</dbReference>
<dbReference type="PANTHER" id="PTHR37535">
    <property type="entry name" value="FLUG DOMAIN PROTEIN"/>
    <property type="match status" value="1"/>
</dbReference>
<gene>
    <name evidence="3" type="ORF">O9K51_10061</name>
</gene>
<name>A0AB34FEZ1_9HYPO</name>
<evidence type="ECO:0000313" key="3">
    <source>
        <dbReference type="EMBL" id="KAJ6437502.1"/>
    </source>
</evidence>
<protein>
    <submittedName>
        <fullName evidence="3">Heat-labile enterotoxin, A chain</fullName>
    </submittedName>
</protein>
<feature type="region of interest" description="Disordered" evidence="2">
    <location>
        <begin position="222"/>
        <end position="334"/>
    </location>
</feature>
<feature type="coiled-coil region" evidence="1">
    <location>
        <begin position="559"/>
        <end position="586"/>
    </location>
</feature>
<sequence>MDIHKDIAAALQTAARSRHRHTLARKEAQSAHLGARGYHDLRKELNETDFLPPIDADTTKANIYYIRKRFERFCHAKSHGCWRRAIRRRYCDKGLIMTFLRWICETYLQPRRRPAKKKTVNQYWRDFKMLYRRRNKGLVVNANDCQEIRKYVDGTLKEEFHLDDQPKNKPVMGVDDLLLGLTHHWSRDRSVFPTEDDRLDLSAIMLFQAAGSNPMVDEPEVEDVVPVKSNSTHELHSTEGAKGDGSTRATRPRLAPTGLSGRRWEEDDSDTNTGYESVYDSDSVDASDDDTSDTEYSDDTSDAECHDDIPVDTVPHEHRKPGLTPSMSEPNEDEAPARKHKALCYEDIVLWIVQDPNKAGRDVLAMEVLFRHHKGADKKPKPQAVKVNWKPSMLKTPIFRRSVRTAAGWLKSATDPMKYSAYAFYLDRIGSDLGSEEKWTSYCLRRGNANALLMVAPNSIVDQVMRHDPLTGCLQNAYQNHRVGFNTQDAFLERDPSADGLTRAFTHMSIRCNPEVPKEIPKSEMERLEPDPDVVELTNQVRRTAIQIRQEYGFIKNAPKEVKQEYEQLRRDLKSAEKAFRDDMTKLSGMAIEEHTEPSIQHALEERTQLQALLCDFKKNMSLQDITDRKIRAVDLMPLPKVEIPLVLGKTQCIYCVGDEQLPSVERKHWATWERLNVPFDRNLEITWDACYAVSNLADRAGGGANQSNKRKRKYQQHDRKLPRTEKKGSEKSAEQAVTQLRNVFPDVNPYKDLTEIIDSGGLNKRTDFTGASFNCGFKEYGDCFKVGIIQGIQYLRSLSGRPKNGPGPGACGRASPLENPLDDYTIVPMEWDLEVTPGGHTMKFNGSVEKVYAELLRINPHYEVERSAYLAAHGANNAADGDLVKRTDFSTSKKVQPSKLRMEFGNLLVQRREIY</sequence>
<dbReference type="EMBL" id="JAQHRD010000012">
    <property type="protein sequence ID" value="KAJ6437502.1"/>
    <property type="molecule type" value="Genomic_DNA"/>
</dbReference>
<comment type="caution">
    <text evidence="3">The sequence shown here is derived from an EMBL/GenBank/DDBJ whole genome shotgun (WGS) entry which is preliminary data.</text>
</comment>
<keyword evidence="1" id="KW-0175">Coiled coil</keyword>